<reference evidence="2 3" key="1">
    <citation type="submission" date="2021-05" db="EMBL/GenBank/DDBJ databases">
        <title>Croceibacterium sp. LX-88 genome sequence.</title>
        <authorList>
            <person name="Luo X."/>
        </authorList>
    </citation>
    <scope>NUCLEOTIDE SEQUENCE [LARGE SCALE GENOMIC DNA]</scope>
    <source>
        <strain evidence="2 3">LX-88</strain>
    </source>
</reference>
<name>A0ABS5W548_9SPHN</name>
<accession>A0ABS5W548</accession>
<comment type="caution">
    <text evidence="2">The sequence shown here is derived from an EMBL/GenBank/DDBJ whole genome shotgun (WGS) entry which is preliminary data.</text>
</comment>
<dbReference type="PROSITE" id="PS51318">
    <property type="entry name" value="TAT"/>
    <property type="match status" value="1"/>
</dbReference>
<evidence type="ECO:0008006" key="4">
    <source>
        <dbReference type="Google" id="ProtNLM"/>
    </source>
</evidence>
<sequence>MEKLSATNRRSFLKSSALVAVPIAAAAPAAALAADDSRAKLARLEDERSIEALQRKFLRYLNGAADCAEFIASPESIDLGQDVRSIAEDLGHEISLEFAENGLSAKARCACTLEREAEFTGHSTLEQMARFQGQGSHRHEERQVLVTEFIKGNDGWRIASARLA</sequence>
<proteinExistence type="predicted"/>
<dbReference type="RefSeq" id="WP_214535558.1">
    <property type="nucleotide sequence ID" value="NZ_JAHFVK010000001.1"/>
</dbReference>
<dbReference type="Proteomes" id="UP000811255">
    <property type="component" value="Unassembled WGS sequence"/>
</dbReference>
<feature type="signal peptide" evidence="1">
    <location>
        <begin position="1"/>
        <end position="33"/>
    </location>
</feature>
<evidence type="ECO:0000256" key="1">
    <source>
        <dbReference type="SAM" id="SignalP"/>
    </source>
</evidence>
<dbReference type="InterPro" id="IPR006311">
    <property type="entry name" value="TAT_signal"/>
</dbReference>
<keyword evidence="1" id="KW-0732">Signal</keyword>
<organism evidence="2 3">
    <name type="scientific">Croceibacterium selenioxidans</name>
    <dbReference type="NCBI Taxonomy" id="2838833"/>
    <lineage>
        <taxon>Bacteria</taxon>
        <taxon>Pseudomonadati</taxon>
        <taxon>Pseudomonadota</taxon>
        <taxon>Alphaproteobacteria</taxon>
        <taxon>Sphingomonadales</taxon>
        <taxon>Erythrobacteraceae</taxon>
        <taxon>Croceibacterium</taxon>
    </lineage>
</organism>
<feature type="chain" id="PRO_5046741611" description="SnoaL-like domain-containing protein" evidence="1">
    <location>
        <begin position="34"/>
        <end position="164"/>
    </location>
</feature>
<evidence type="ECO:0000313" key="3">
    <source>
        <dbReference type="Proteomes" id="UP000811255"/>
    </source>
</evidence>
<evidence type="ECO:0000313" key="2">
    <source>
        <dbReference type="EMBL" id="MBT2134217.1"/>
    </source>
</evidence>
<dbReference type="EMBL" id="JAHFVK010000001">
    <property type="protein sequence ID" value="MBT2134217.1"/>
    <property type="molecule type" value="Genomic_DNA"/>
</dbReference>
<protein>
    <recommendedName>
        <fullName evidence="4">SnoaL-like domain-containing protein</fullName>
    </recommendedName>
</protein>
<keyword evidence="3" id="KW-1185">Reference proteome</keyword>
<gene>
    <name evidence="2" type="ORF">KK137_07735</name>
</gene>